<reference evidence="2" key="1">
    <citation type="submission" date="2023-07" db="EMBL/GenBank/DDBJ databases">
        <title>draft genome sequence of fig (Ficus carica).</title>
        <authorList>
            <person name="Takahashi T."/>
            <person name="Nishimura K."/>
        </authorList>
    </citation>
    <scope>NUCLEOTIDE SEQUENCE</scope>
</reference>
<gene>
    <name evidence="2" type="ORF">TIFTF001_031142</name>
</gene>
<feature type="region of interest" description="Disordered" evidence="1">
    <location>
        <begin position="1"/>
        <end position="44"/>
    </location>
</feature>
<dbReference type="EMBL" id="BTGU01000122">
    <property type="protein sequence ID" value="GMN62051.1"/>
    <property type="molecule type" value="Genomic_DNA"/>
</dbReference>
<comment type="caution">
    <text evidence="2">The sequence shown here is derived from an EMBL/GenBank/DDBJ whole genome shotgun (WGS) entry which is preliminary data.</text>
</comment>
<sequence>MKERSMLVVDRRTTKAKSPRIVTGSETHTRSQQRRSRGEKYDTEKLQSVAEIPEYFRSGNRRRCSSLSSLDSVGQLRSKRKILDPTIMLKFRLRSIGAAWRRSECFRSACRNRANGEGDH</sequence>
<name>A0AA88DUQ1_FICCA</name>
<dbReference type="Proteomes" id="UP001187192">
    <property type="component" value="Unassembled WGS sequence"/>
</dbReference>
<proteinExistence type="predicted"/>
<evidence type="ECO:0000256" key="1">
    <source>
        <dbReference type="SAM" id="MobiDB-lite"/>
    </source>
</evidence>
<keyword evidence="3" id="KW-1185">Reference proteome</keyword>
<feature type="compositionally biased region" description="Basic and acidic residues" evidence="1">
    <location>
        <begin position="1"/>
        <end position="13"/>
    </location>
</feature>
<evidence type="ECO:0000313" key="3">
    <source>
        <dbReference type="Proteomes" id="UP001187192"/>
    </source>
</evidence>
<organism evidence="2 3">
    <name type="scientific">Ficus carica</name>
    <name type="common">Common fig</name>
    <dbReference type="NCBI Taxonomy" id="3494"/>
    <lineage>
        <taxon>Eukaryota</taxon>
        <taxon>Viridiplantae</taxon>
        <taxon>Streptophyta</taxon>
        <taxon>Embryophyta</taxon>
        <taxon>Tracheophyta</taxon>
        <taxon>Spermatophyta</taxon>
        <taxon>Magnoliopsida</taxon>
        <taxon>eudicotyledons</taxon>
        <taxon>Gunneridae</taxon>
        <taxon>Pentapetalae</taxon>
        <taxon>rosids</taxon>
        <taxon>fabids</taxon>
        <taxon>Rosales</taxon>
        <taxon>Moraceae</taxon>
        <taxon>Ficeae</taxon>
        <taxon>Ficus</taxon>
    </lineage>
</organism>
<dbReference type="AlphaFoldDB" id="A0AA88DUQ1"/>
<protein>
    <submittedName>
        <fullName evidence="2">Uncharacterized protein</fullName>
    </submittedName>
</protein>
<evidence type="ECO:0000313" key="2">
    <source>
        <dbReference type="EMBL" id="GMN62051.1"/>
    </source>
</evidence>
<accession>A0AA88DUQ1</accession>